<dbReference type="PANTHER" id="PTHR33766">
    <property type="entry name" value="PROTEIN FAM181B"/>
    <property type="match status" value="1"/>
</dbReference>
<dbReference type="InterPro" id="IPR029359">
    <property type="entry name" value="FAM181"/>
</dbReference>
<sequence length="251" mass="28745">MKCRAQEPSAQSLLEFMDVASDAVKCALKKPATFKRNINHRRYLQRQVKTVVRSRRNPRKINPCDLKEDVQDLVREAIKELKYSQCYANALGAFGQRGPSPQHIQNGSPPHQIHNNFQSPRKLDPTYRLTHLPLSRPATHQIYVPPLPQSNTSLCSNSYSYPDVNLGSEDECFCLNSNAEDECFMSGEELTNNIDINDLYIPELHEPRSPVVKCEDYIVENDLEIPSPMYDEESSLHFHFDPNLGNLDQFL</sequence>
<reference evidence="1" key="1">
    <citation type="submission" date="2020-04" db="EMBL/GenBank/DDBJ databases">
        <authorList>
            <person name="Alioto T."/>
            <person name="Alioto T."/>
            <person name="Gomez Garrido J."/>
        </authorList>
    </citation>
    <scope>NUCLEOTIDE SEQUENCE</scope>
    <source>
        <strain evidence="1">A484AB</strain>
    </source>
</reference>
<organism evidence="1 2">
    <name type="scientific">Paramuricea clavata</name>
    <name type="common">Red gorgonian</name>
    <name type="synonym">Violescent sea-whip</name>
    <dbReference type="NCBI Taxonomy" id="317549"/>
    <lineage>
        <taxon>Eukaryota</taxon>
        <taxon>Metazoa</taxon>
        <taxon>Cnidaria</taxon>
        <taxon>Anthozoa</taxon>
        <taxon>Octocorallia</taxon>
        <taxon>Malacalcyonacea</taxon>
        <taxon>Plexauridae</taxon>
        <taxon>Paramuricea</taxon>
    </lineage>
</organism>
<gene>
    <name evidence="1" type="ORF">PACLA_8A055767</name>
</gene>
<keyword evidence="2" id="KW-1185">Reference proteome</keyword>
<dbReference type="EMBL" id="CACRXK020004695">
    <property type="protein sequence ID" value="CAB4003681.1"/>
    <property type="molecule type" value="Genomic_DNA"/>
</dbReference>
<protein>
    <submittedName>
        <fullName evidence="1">Uncharacterized protein</fullName>
    </submittedName>
</protein>
<proteinExistence type="predicted"/>
<evidence type="ECO:0000313" key="1">
    <source>
        <dbReference type="EMBL" id="CAB4003681.1"/>
    </source>
</evidence>
<dbReference type="Proteomes" id="UP001152795">
    <property type="component" value="Unassembled WGS sequence"/>
</dbReference>
<dbReference type="OrthoDB" id="5982901at2759"/>
<accession>A0A7D9IDX5</accession>
<dbReference type="PANTHER" id="PTHR33766:SF1">
    <property type="entry name" value="PROTEIN FAM181A"/>
    <property type="match status" value="1"/>
</dbReference>
<dbReference type="AlphaFoldDB" id="A0A7D9IDX5"/>
<comment type="caution">
    <text evidence="1">The sequence shown here is derived from an EMBL/GenBank/DDBJ whole genome shotgun (WGS) entry which is preliminary data.</text>
</comment>
<evidence type="ECO:0000313" key="2">
    <source>
        <dbReference type="Proteomes" id="UP001152795"/>
    </source>
</evidence>
<name>A0A7D9IDX5_PARCT</name>